<accession>A0ACB5TAL9</accession>
<reference evidence="1" key="1">
    <citation type="submission" date="2023-04" db="EMBL/GenBank/DDBJ databases">
        <title>Ambrosiozyma monospora NBRC 10751.</title>
        <authorList>
            <person name="Ichikawa N."/>
            <person name="Sato H."/>
            <person name="Tonouchi N."/>
        </authorList>
    </citation>
    <scope>NUCLEOTIDE SEQUENCE</scope>
    <source>
        <strain evidence="1">NBRC 10751</strain>
    </source>
</reference>
<proteinExistence type="predicted"/>
<comment type="caution">
    <text evidence="1">The sequence shown here is derived from an EMBL/GenBank/DDBJ whole genome shotgun (WGS) entry which is preliminary data.</text>
</comment>
<keyword evidence="2" id="KW-1185">Reference proteome</keyword>
<protein>
    <submittedName>
        <fullName evidence="1">Unnamed protein product</fullName>
    </submittedName>
</protein>
<dbReference type="EMBL" id="BSXS01005524">
    <property type="protein sequence ID" value="GME84476.1"/>
    <property type="molecule type" value="Genomic_DNA"/>
</dbReference>
<organism evidence="1 2">
    <name type="scientific">Ambrosiozyma monospora</name>
    <name type="common">Yeast</name>
    <name type="synonym">Endomycopsis monosporus</name>
    <dbReference type="NCBI Taxonomy" id="43982"/>
    <lineage>
        <taxon>Eukaryota</taxon>
        <taxon>Fungi</taxon>
        <taxon>Dikarya</taxon>
        <taxon>Ascomycota</taxon>
        <taxon>Saccharomycotina</taxon>
        <taxon>Pichiomycetes</taxon>
        <taxon>Pichiales</taxon>
        <taxon>Pichiaceae</taxon>
        <taxon>Ambrosiozyma</taxon>
    </lineage>
</organism>
<evidence type="ECO:0000313" key="2">
    <source>
        <dbReference type="Proteomes" id="UP001165064"/>
    </source>
</evidence>
<sequence length="221" mass="25071">MVSINDPTFTALPSSNINSMSSLKFYSDFTSGLPMELQLTILSYSLRVMDFNMVSWLSFLDIIEFTSPHPEVEITLNMSIVLEIHLANNIMLKVELPGASSLIEDEIFAVLTERLKLTHVKLIKMGVPIVNESSSLNSLVSKCKDTIRKFSSVGYLFCHVVWDWADEVTDIKLADDEPLAKFLADLPNFSKLQSVTVRYPSDQTNHHQYMMLMRDLMNSLL</sequence>
<gene>
    <name evidence="1" type="ORF">Amon02_000686900</name>
</gene>
<name>A0ACB5TAL9_AMBMO</name>
<dbReference type="Proteomes" id="UP001165064">
    <property type="component" value="Unassembled WGS sequence"/>
</dbReference>
<evidence type="ECO:0000313" key="1">
    <source>
        <dbReference type="EMBL" id="GME84476.1"/>
    </source>
</evidence>